<dbReference type="InterPro" id="IPR003594">
    <property type="entry name" value="HATPase_dom"/>
</dbReference>
<comment type="caution">
    <text evidence="19">The sequence shown here is derived from an EMBL/GenBank/DDBJ whole genome shotgun (WGS) entry which is preliminary data.</text>
</comment>
<evidence type="ECO:0000259" key="18">
    <source>
        <dbReference type="PROSITE" id="PS50885"/>
    </source>
</evidence>
<evidence type="ECO:0000256" key="3">
    <source>
        <dbReference type="ARBA" id="ARBA00012438"/>
    </source>
</evidence>
<dbReference type="EMBL" id="RQXV01000001">
    <property type="protein sequence ID" value="RRD01611.1"/>
    <property type="molecule type" value="Genomic_DNA"/>
</dbReference>
<dbReference type="PANTHER" id="PTHR43065:SF46">
    <property type="entry name" value="C4-DICARBOXYLATE TRANSPORT SENSOR PROTEIN DCTB"/>
    <property type="match status" value="1"/>
</dbReference>
<proteinExistence type="predicted"/>
<keyword evidence="12 16" id="KW-1133">Transmembrane helix</keyword>
<dbReference type="InterPro" id="IPR038188">
    <property type="entry name" value="TorS_sensor_sf"/>
</dbReference>
<evidence type="ECO:0000256" key="11">
    <source>
        <dbReference type="ARBA" id="ARBA00022840"/>
    </source>
</evidence>
<dbReference type="CDD" id="cd00082">
    <property type="entry name" value="HisKA"/>
    <property type="match status" value="1"/>
</dbReference>
<evidence type="ECO:0000259" key="17">
    <source>
        <dbReference type="PROSITE" id="PS50109"/>
    </source>
</evidence>
<dbReference type="InterPro" id="IPR003660">
    <property type="entry name" value="HAMP_dom"/>
</dbReference>
<evidence type="ECO:0000256" key="5">
    <source>
        <dbReference type="ARBA" id="ARBA00022519"/>
    </source>
</evidence>
<dbReference type="PROSITE" id="PS50109">
    <property type="entry name" value="HIS_KIN"/>
    <property type="match status" value="1"/>
</dbReference>
<reference evidence="19 20" key="1">
    <citation type="submission" date="2018-11" db="EMBL/GenBank/DDBJ databases">
        <title>The draft genome sequence of Amphritea balenae JAMM 1525T.</title>
        <authorList>
            <person name="Fang Z."/>
            <person name="Zhang Y."/>
            <person name="Han X."/>
        </authorList>
    </citation>
    <scope>NUCLEOTIDE SEQUENCE [LARGE SCALE GENOMIC DNA]</scope>
    <source>
        <strain evidence="19 20">JAMM 1525</strain>
    </source>
</reference>
<keyword evidence="4" id="KW-1003">Cell membrane</keyword>
<keyword evidence="10" id="KW-0418">Kinase</keyword>
<sequence length="647" mass="72698">MRSKYRLGIRGRLFLAFGALSALTLLASIVSWASYNRLGDELNHVVEGNIHTLSLMTDLKERGTTITLTAPTLLAVTGESNRQFIRQDLNLNIKMMADLLPQISSVTQDHQAQKILSEQIKTLNNTLTELDTNVIQKLEIQQKKSAENQRLRWVASSFLSDINRLIEDEQQYLFSLFNQESPDSWITMNNFGKDVVSTINSDLQRLYRIKADVNLLINLVDRAQHLPDLNSLIATQTHSDEIIQRIKQDIEAVGNLRGIQALKQTIINIVYLTRGENNMFTIRSKERAILQSGELLLSRIREELGILNQQIKLQTDQTEAAAQISAQNARETIKKGRIWMLLMVAASLIFSILIVWLYVGRNMVGRITSLDASMRSIANGNLEEQVQVKGSDEIGTMARSLVSFRDQISAQQEELVQAGKLAALGQLSAGIAHEINQPLSAIGHYSHNGLRLMKSGRLDETEKNLNQISNLTKRATTIITRLKSLARKQQENLVMVDLRLVLDNVLSMLEGDEVRKLTTIDVSFDSDQSLVKADQVQLEQVVLNLITNALDAINNQPEKQITIKCQHIQDRFDIQVSDNGPGISRELREQIFEPFFTTKRRGQSLGLGLSISYNIIKSFGGRLTVADESANGASFCIQLPEYRRSKS</sequence>
<dbReference type="FunFam" id="1.10.287.130:FF:000049">
    <property type="entry name" value="C4-dicarboxylate transport sensor protein DctB"/>
    <property type="match status" value="1"/>
</dbReference>
<dbReference type="PANTHER" id="PTHR43065">
    <property type="entry name" value="SENSOR HISTIDINE KINASE"/>
    <property type="match status" value="1"/>
</dbReference>
<dbReference type="InterPro" id="IPR024478">
    <property type="entry name" value="HlyB_4HB_MCP"/>
</dbReference>
<dbReference type="SMART" id="SM00388">
    <property type="entry name" value="HisKA"/>
    <property type="match status" value="1"/>
</dbReference>
<evidence type="ECO:0000256" key="16">
    <source>
        <dbReference type="SAM" id="Phobius"/>
    </source>
</evidence>
<evidence type="ECO:0000256" key="9">
    <source>
        <dbReference type="ARBA" id="ARBA00022741"/>
    </source>
</evidence>
<keyword evidence="11" id="KW-0067">ATP-binding</keyword>
<keyword evidence="5" id="KW-0997">Cell inner membrane</keyword>
<evidence type="ECO:0000313" key="19">
    <source>
        <dbReference type="EMBL" id="RRD01611.1"/>
    </source>
</evidence>
<dbReference type="GO" id="GO:0005524">
    <property type="term" value="F:ATP binding"/>
    <property type="evidence" value="ECO:0007669"/>
    <property type="project" value="UniProtKB-KW"/>
</dbReference>
<name>A0A3P1SWQ0_9GAMM</name>
<comment type="catalytic activity">
    <reaction evidence="1">
        <text>ATP + protein L-histidine = ADP + protein N-phospho-L-histidine.</text>
        <dbReference type="EC" id="2.7.13.3"/>
    </reaction>
</comment>
<dbReference type="SMART" id="SM00304">
    <property type="entry name" value="HAMP"/>
    <property type="match status" value="1"/>
</dbReference>
<evidence type="ECO:0000256" key="7">
    <source>
        <dbReference type="ARBA" id="ARBA00022679"/>
    </source>
</evidence>
<dbReference type="Pfam" id="PF02518">
    <property type="entry name" value="HATPase_c"/>
    <property type="match status" value="1"/>
</dbReference>
<evidence type="ECO:0000256" key="6">
    <source>
        <dbReference type="ARBA" id="ARBA00022553"/>
    </source>
</evidence>
<dbReference type="RefSeq" id="WP_124924684.1">
    <property type="nucleotide sequence ID" value="NZ_BMOH01000001.1"/>
</dbReference>
<evidence type="ECO:0000256" key="12">
    <source>
        <dbReference type="ARBA" id="ARBA00022989"/>
    </source>
</evidence>
<dbReference type="SUPFAM" id="SSF158472">
    <property type="entry name" value="HAMP domain-like"/>
    <property type="match status" value="1"/>
</dbReference>
<keyword evidence="13" id="KW-0902">Two-component regulatory system</keyword>
<keyword evidence="7" id="KW-0808">Transferase</keyword>
<dbReference type="InterPro" id="IPR036097">
    <property type="entry name" value="HisK_dim/P_sf"/>
</dbReference>
<feature type="domain" description="Histidine kinase" evidence="17">
    <location>
        <begin position="430"/>
        <end position="643"/>
    </location>
</feature>
<feature type="domain" description="HAMP" evidence="18">
    <location>
        <begin position="361"/>
        <end position="413"/>
    </location>
</feature>
<comment type="subcellular location">
    <subcellularLocation>
        <location evidence="2">Cell inner membrane</location>
        <topology evidence="2">Multi-pass membrane protein</topology>
    </subcellularLocation>
</comment>
<gene>
    <name evidence="19" type="ORF">EHS89_03385</name>
</gene>
<keyword evidence="9" id="KW-0547">Nucleotide-binding</keyword>
<dbReference type="Gene3D" id="1.20.58.920">
    <property type="match status" value="2"/>
</dbReference>
<dbReference type="Pfam" id="PF00512">
    <property type="entry name" value="HisKA"/>
    <property type="match status" value="1"/>
</dbReference>
<dbReference type="SUPFAM" id="SSF55874">
    <property type="entry name" value="ATPase domain of HSP90 chaperone/DNA topoisomerase II/histidine kinase"/>
    <property type="match status" value="1"/>
</dbReference>
<dbReference type="InterPro" id="IPR004358">
    <property type="entry name" value="Sig_transdc_His_kin-like_C"/>
</dbReference>
<evidence type="ECO:0000256" key="4">
    <source>
        <dbReference type="ARBA" id="ARBA00022475"/>
    </source>
</evidence>
<evidence type="ECO:0000256" key="8">
    <source>
        <dbReference type="ARBA" id="ARBA00022692"/>
    </source>
</evidence>
<dbReference type="EC" id="2.7.13.3" evidence="3"/>
<keyword evidence="8 16" id="KW-0812">Transmembrane</keyword>
<dbReference type="Proteomes" id="UP000267535">
    <property type="component" value="Unassembled WGS sequence"/>
</dbReference>
<keyword evidence="14 16" id="KW-0472">Membrane</keyword>
<dbReference type="GO" id="GO:0000155">
    <property type="term" value="F:phosphorelay sensor kinase activity"/>
    <property type="evidence" value="ECO:0007669"/>
    <property type="project" value="InterPro"/>
</dbReference>
<dbReference type="InterPro" id="IPR005467">
    <property type="entry name" value="His_kinase_dom"/>
</dbReference>
<dbReference type="SUPFAM" id="SSF47384">
    <property type="entry name" value="Homodimeric domain of signal transducing histidine kinase"/>
    <property type="match status" value="1"/>
</dbReference>
<dbReference type="PRINTS" id="PR00344">
    <property type="entry name" value="BCTRLSENSOR"/>
</dbReference>
<dbReference type="PROSITE" id="PS50885">
    <property type="entry name" value="HAMP"/>
    <property type="match status" value="1"/>
</dbReference>
<dbReference type="CDD" id="cd06225">
    <property type="entry name" value="HAMP"/>
    <property type="match status" value="1"/>
</dbReference>
<keyword evidence="6" id="KW-0597">Phosphoprotein</keyword>
<dbReference type="AlphaFoldDB" id="A0A3P1SWQ0"/>
<dbReference type="Gene3D" id="1.10.8.500">
    <property type="entry name" value="HAMP domain in histidine kinase"/>
    <property type="match status" value="1"/>
</dbReference>
<evidence type="ECO:0000256" key="15">
    <source>
        <dbReference type="ARBA" id="ARBA00073143"/>
    </source>
</evidence>
<accession>A0A3P1SWQ0</accession>
<dbReference type="Pfam" id="PF00672">
    <property type="entry name" value="HAMP"/>
    <property type="match status" value="1"/>
</dbReference>
<dbReference type="SMART" id="SM00387">
    <property type="entry name" value="HATPase_c"/>
    <property type="match status" value="1"/>
</dbReference>
<dbReference type="Gene3D" id="3.30.565.10">
    <property type="entry name" value="Histidine kinase-like ATPase, C-terminal domain"/>
    <property type="match status" value="1"/>
</dbReference>
<dbReference type="InterPro" id="IPR003661">
    <property type="entry name" value="HisK_dim/P_dom"/>
</dbReference>
<evidence type="ECO:0000313" key="20">
    <source>
        <dbReference type="Proteomes" id="UP000267535"/>
    </source>
</evidence>
<organism evidence="19 20">
    <name type="scientific">Amphritea balenae</name>
    <dbReference type="NCBI Taxonomy" id="452629"/>
    <lineage>
        <taxon>Bacteria</taxon>
        <taxon>Pseudomonadati</taxon>
        <taxon>Pseudomonadota</taxon>
        <taxon>Gammaproteobacteria</taxon>
        <taxon>Oceanospirillales</taxon>
        <taxon>Oceanospirillaceae</taxon>
        <taxon>Amphritea</taxon>
    </lineage>
</organism>
<dbReference type="Gene3D" id="1.10.287.130">
    <property type="match status" value="1"/>
</dbReference>
<protein>
    <recommendedName>
        <fullName evidence="15">C4-dicarboxylate transport sensor protein DctB</fullName>
        <ecNumber evidence="3">2.7.13.3</ecNumber>
    </recommendedName>
</protein>
<dbReference type="OrthoDB" id="1931120at2"/>
<evidence type="ECO:0000256" key="13">
    <source>
        <dbReference type="ARBA" id="ARBA00023012"/>
    </source>
</evidence>
<feature type="transmembrane region" description="Helical" evidence="16">
    <location>
        <begin position="338"/>
        <end position="359"/>
    </location>
</feature>
<keyword evidence="20" id="KW-1185">Reference proteome</keyword>
<evidence type="ECO:0000256" key="14">
    <source>
        <dbReference type="ARBA" id="ARBA00023136"/>
    </source>
</evidence>
<evidence type="ECO:0000256" key="2">
    <source>
        <dbReference type="ARBA" id="ARBA00004429"/>
    </source>
</evidence>
<dbReference type="InterPro" id="IPR036890">
    <property type="entry name" value="HATPase_C_sf"/>
</dbReference>
<evidence type="ECO:0000256" key="1">
    <source>
        <dbReference type="ARBA" id="ARBA00000085"/>
    </source>
</evidence>
<dbReference type="GO" id="GO:0005886">
    <property type="term" value="C:plasma membrane"/>
    <property type="evidence" value="ECO:0007669"/>
    <property type="project" value="UniProtKB-SubCell"/>
</dbReference>
<dbReference type="Pfam" id="PF12729">
    <property type="entry name" value="4HB_MCP_1"/>
    <property type="match status" value="1"/>
</dbReference>
<evidence type="ECO:0000256" key="10">
    <source>
        <dbReference type="ARBA" id="ARBA00022777"/>
    </source>
</evidence>